<feature type="compositionally biased region" description="Polar residues" evidence="3">
    <location>
        <begin position="1700"/>
        <end position="1710"/>
    </location>
</feature>
<feature type="region of interest" description="Disordered" evidence="3">
    <location>
        <begin position="458"/>
        <end position="489"/>
    </location>
</feature>
<evidence type="ECO:0000313" key="5">
    <source>
        <dbReference type="Proteomes" id="UP000186922"/>
    </source>
</evidence>
<feature type="coiled-coil region" evidence="2">
    <location>
        <begin position="1193"/>
        <end position="1262"/>
    </location>
</feature>
<evidence type="ECO:0000256" key="1">
    <source>
        <dbReference type="ARBA" id="ARBA00023054"/>
    </source>
</evidence>
<keyword evidence="1 2" id="KW-0175">Coiled coil</keyword>
<reference evidence="4 5" key="1">
    <citation type="journal article" date="2016" name="Nat. Commun.">
        <title>Extremotolerant tardigrade genome and improved radiotolerance of human cultured cells by tardigrade-unique protein.</title>
        <authorList>
            <person name="Hashimoto T."/>
            <person name="Horikawa D.D."/>
            <person name="Saito Y."/>
            <person name="Kuwahara H."/>
            <person name="Kozuka-Hata H."/>
            <person name="Shin-I T."/>
            <person name="Minakuchi Y."/>
            <person name="Ohishi K."/>
            <person name="Motoyama A."/>
            <person name="Aizu T."/>
            <person name="Enomoto A."/>
            <person name="Kondo K."/>
            <person name="Tanaka S."/>
            <person name="Hara Y."/>
            <person name="Koshikawa S."/>
            <person name="Sagara H."/>
            <person name="Miura T."/>
            <person name="Yokobori S."/>
            <person name="Miyagawa K."/>
            <person name="Suzuki Y."/>
            <person name="Kubo T."/>
            <person name="Oyama M."/>
            <person name="Kohara Y."/>
            <person name="Fujiyama A."/>
            <person name="Arakawa K."/>
            <person name="Katayama T."/>
            <person name="Toyoda A."/>
            <person name="Kunieda T."/>
        </authorList>
    </citation>
    <scope>NUCLEOTIDE SEQUENCE [LARGE SCALE GENOMIC DNA]</scope>
    <source>
        <strain evidence="4 5">YOKOZUNA-1</strain>
    </source>
</reference>
<feature type="region of interest" description="Disordered" evidence="3">
    <location>
        <begin position="167"/>
        <end position="190"/>
    </location>
</feature>
<evidence type="ECO:0000256" key="2">
    <source>
        <dbReference type="SAM" id="Coils"/>
    </source>
</evidence>
<gene>
    <name evidence="4" type="primary">RvY_09169-1</name>
    <name evidence="4" type="synonym">RvY_09169.1</name>
    <name evidence="4" type="ORF">RvY_09169</name>
</gene>
<feature type="coiled-coil region" evidence="2">
    <location>
        <begin position="1304"/>
        <end position="1335"/>
    </location>
</feature>
<sequence>MEFRETNVGWRRGYMNTWIPSPFDLINKAVDFFRPRKLCHQALPSSRTIINTTTRNNTTTTCSTPLQNGAKITNGAKGSSVAVTESNGVKSSNGFAAGRSTASSSQTTSKSRRQRRKEVQTVTECSSITSSTLTSTFKLTAGSSDGTKGDHHEYSEQHFSHTSDALDVTQGQASSIQESSVRVKEERTGVRDRSTGPCPCFVLRTDPVLLRNFKPENHSEDCDITEARHMSTLHEDYTVISKQNNSLQREVDRLEASLALLEDTRMASPKHDNVTDVRVVLYGDLGAALNEGLPKNSVTESLYAVNVKLLERLEIEKKKVEEHNTHHDVIVSQLEQLVATVDSFQARFEEHMAEHRASLASSKHSEQSHEAHSSSVKVEPDVRNPQFWENLYADGHVSLAHDDVSLDLLDRKKSEDGITDPLPSQRLAKDDVEKDLTFELQSVVSDLRRVLQDMYDRDSQSIDQQKNVNSGRMSGLSSDRSAQEEKDLRGGLAGDLQAELEELRSDHALLDERYQSTVKRLHNTVQEKLLLESSAEKLKDELTIAQYEKESLLRKNERSLVQLNVIRDSLTDVELDRDSTIAEKNELTREIERLKLEMDVHLGQLRELDVLCRKVSAEKEGFLVELNSSSAQCGLLEKQLAIAGILSRNKSHQVTELEGRLEILNAERHLLLAESDALKDRNKNQQERLVQIENDLQSEHAKCAALMQSNERLHEDLRAKAEELDQSFRSGESFLQQKENLMQELQLITAKLEEQDDRAADLEKLATSTEDELLQAKRRLAELQATIDTHSREKDALLSKLGEMATEIEQMQGSSNDLKVLLTKKDDELVKVNTRLEVVQGEYEVIRSQKDVLRTENESLTRNCEELQSQLSQSDTTRQETARRLRDAEAFSEKLRSQLDVESLQLKQGLQQLDENRSLLIARTEELSQQLQTSYHQLSEYEVAQESLKKELTRRESELVIQKERHVESMRSCDVLREKLAGVLDDNCSLGNALMVLAKLVSGASGEELPSPGGSDNSSLQRRANDDEYGFENLLRDKVSRSASSKSLLFPEPPPSQVFEHDSGFVNGSHLDLTFPRREGTSLQSSSENSVTPMDDFEELVIHHDMVTVSDNLRKVQQAFLELNTRKAEGEALRQKVMSLEKQSLAQHERYEDVIKELQDSRHQSSLLNEKCNELMFNKETLSIAYQQGIKELRDQEVRTVELKQVLEKTQAEVERLTRFHVDESNNSSQLSARNLALSKELDETREQLRKVSSDLESSKRHVLESDQQSKELLDQLVSRNTEVERLTVALRNAESRAGSSEQLKLKEKTLHSLQREIEEKVNRTQEREMKLQDLDGRAAEIASMQASLSHREADLSARSQQLNERETALHAQEANLGAKLDQLLLSEEKLQVMMNDLEGRQVLRQELEDKHRLLENTYANLAASVGDLEGRLSRAETEKSAAELSRRELESAHSRFLAEADEAKGLLEKLLEERDSQINLLTKEKSDASEELRKIKSDNQALQDQIKSLTQEKLELEQNALNLPELRASLTEKTKLVATLTAEDKRLRQQLRNAESKLNAFQRTFEDLEERLQNKMHGKESLETQFNALNILYADTLMKYRALSDAHDELEIEILRNKDTNRDIRREMAKLSDFFRHHLLGGARTFTIRREDVPDLSNDASGTRSLITSLRASLEQYLEEQQVSATLTTNLFPPDTHSRPQSASSTGSLRSAPYSPAKGLFSGAEDDELELFRGKVMSKLFFSTSRENITRDELLSMQD</sequence>
<comment type="caution">
    <text evidence="4">The sequence shown here is derived from an EMBL/GenBank/DDBJ whole genome shotgun (WGS) entry which is preliminary data.</text>
</comment>
<feature type="coiled-coil region" evidence="2">
    <location>
        <begin position="237"/>
        <end position="264"/>
    </location>
</feature>
<dbReference type="STRING" id="947166.A0A1D1V8I1"/>
<proteinExistence type="predicted"/>
<feature type="coiled-coil region" evidence="2">
    <location>
        <begin position="654"/>
        <end position="800"/>
    </location>
</feature>
<protein>
    <submittedName>
        <fullName evidence="4">Uncharacterized protein</fullName>
    </submittedName>
</protein>
<name>A0A1D1V8I1_RAMVA</name>
<keyword evidence="5" id="KW-1185">Reference proteome</keyword>
<feature type="compositionally biased region" description="Basic and acidic residues" evidence="3">
    <location>
        <begin position="181"/>
        <end position="190"/>
    </location>
</feature>
<feature type="coiled-coil region" evidence="2">
    <location>
        <begin position="493"/>
        <end position="604"/>
    </location>
</feature>
<feature type="region of interest" description="Disordered" evidence="3">
    <location>
        <begin position="86"/>
        <end position="125"/>
    </location>
</feature>
<feature type="coiled-coil region" evidence="2">
    <location>
        <begin position="910"/>
        <end position="958"/>
    </location>
</feature>
<feature type="compositionally biased region" description="Polar residues" evidence="3">
    <location>
        <begin position="461"/>
        <end position="480"/>
    </location>
</feature>
<dbReference type="OrthoDB" id="102442at2759"/>
<dbReference type="GO" id="GO:0005856">
    <property type="term" value="C:cytoskeleton"/>
    <property type="evidence" value="ECO:0007669"/>
    <property type="project" value="TreeGrafter"/>
</dbReference>
<feature type="coiled-coil region" evidence="2">
    <location>
        <begin position="843"/>
        <end position="877"/>
    </location>
</feature>
<feature type="coiled-coil region" evidence="2">
    <location>
        <begin position="1405"/>
        <end position="1586"/>
    </location>
</feature>
<dbReference type="PANTHER" id="PTHR32083">
    <property type="entry name" value="CILIA AND FLAGELLA-ASSOCIATED PROTEIN 58-RELATED"/>
    <property type="match status" value="1"/>
</dbReference>
<dbReference type="EMBL" id="BDGG01000004">
    <property type="protein sequence ID" value="GAU97954.1"/>
    <property type="molecule type" value="Genomic_DNA"/>
</dbReference>
<accession>A0A1D1V8I1</accession>
<dbReference type="Gene3D" id="1.10.287.1490">
    <property type="match status" value="1"/>
</dbReference>
<feature type="compositionally biased region" description="Low complexity" evidence="3">
    <location>
        <begin position="99"/>
        <end position="109"/>
    </location>
</feature>
<dbReference type="Proteomes" id="UP000186922">
    <property type="component" value="Unassembled WGS sequence"/>
</dbReference>
<evidence type="ECO:0000256" key="3">
    <source>
        <dbReference type="SAM" id="MobiDB-lite"/>
    </source>
</evidence>
<feature type="compositionally biased region" description="Polar residues" evidence="3">
    <location>
        <begin position="169"/>
        <end position="180"/>
    </location>
</feature>
<feature type="region of interest" description="Disordered" evidence="3">
    <location>
        <begin position="355"/>
        <end position="378"/>
    </location>
</feature>
<dbReference type="PANTHER" id="PTHR32083:SF48">
    <property type="entry name" value="TRANS-GOLGI NETWORK-LOCALIZED SYP41-INTERACTING PROTEIN 1"/>
    <property type="match status" value="1"/>
</dbReference>
<organism evidence="4 5">
    <name type="scientific">Ramazzottius varieornatus</name>
    <name type="common">Water bear</name>
    <name type="synonym">Tardigrade</name>
    <dbReference type="NCBI Taxonomy" id="947166"/>
    <lineage>
        <taxon>Eukaryota</taxon>
        <taxon>Metazoa</taxon>
        <taxon>Ecdysozoa</taxon>
        <taxon>Tardigrada</taxon>
        <taxon>Eutardigrada</taxon>
        <taxon>Parachela</taxon>
        <taxon>Hypsibioidea</taxon>
        <taxon>Ramazzottiidae</taxon>
        <taxon>Ramazzottius</taxon>
    </lineage>
</organism>
<evidence type="ECO:0000313" key="4">
    <source>
        <dbReference type="EMBL" id="GAU97954.1"/>
    </source>
</evidence>
<feature type="region of interest" description="Disordered" evidence="3">
    <location>
        <begin position="1689"/>
        <end position="1716"/>
    </location>
</feature>